<feature type="domain" description="G-protein coupled receptors family 1 profile" evidence="14">
    <location>
        <begin position="310"/>
        <end position="560"/>
    </location>
</feature>
<reference evidence="15 16" key="1">
    <citation type="submission" date="2024-04" db="EMBL/GenBank/DDBJ databases">
        <authorList>
            <person name="Waldvogel A.-M."/>
            <person name="Schoenle A."/>
        </authorList>
    </citation>
    <scope>NUCLEOTIDE SEQUENCE [LARGE SCALE GENOMIC DNA]</scope>
</reference>
<dbReference type="FunFam" id="1.20.1070.10:FF:000024">
    <property type="entry name" value="Olfactory receptor"/>
    <property type="match status" value="1"/>
</dbReference>
<keyword evidence="16" id="KW-1185">Reference proteome</keyword>
<name>A0AAV2J4V2_KNICA</name>
<organism evidence="15 16">
    <name type="scientific">Knipowitschia caucasica</name>
    <name type="common">Caucasian dwarf goby</name>
    <name type="synonym">Pomatoschistus caucasicus</name>
    <dbReference type="NCBI Taxonomy" id="637954"/>
    <lineage>
        <taxon>Eukaryota</taxon>
        <taxon>Metazoa</taxon>
        <taxon>Chordata</taxon>
        <taxon>Craniata</taxon>
        <taxon>Vertebrata</taxon>
        <taxon>Euteleostomi</taxon>
        <taxon>Actinopterygii</taxon>
        <taxon>Neopterygii</taxon>
        <taxon>Teleostei</taxon>
        <taxon>Neoteleostei</taxon>
        <taxon>Acanthomorphata</taxon>
        <taxon>Gobiaria</taxon>
        <taxon>Gobiiformes</taxon>
        <taxon>Gobioidei</taxon>
        <taxon>Gobiidae</taxon>
        <taxon>Gobiinae</taxon>
        <taxon>Knipowitschia</taxon>
    </lineage>
</organism>
<evidence type="ECO:0000256" key="13">
    <source>
        <dbReference type="SAM" id="Phobius"/>
    </source>
</evidence>
<dbReference type="SMART" id="SM01381">
    <property type="entry name" value="7TM_GPCR_Srsx"/>
    <property type="match status" value="1"/>
</dbReference>
<dbReference type="InterPro" id="IPR000276">
    <property type="entry name" value="GPCR_Rhodpsn"/>
</dbReference>
<feature type="transmembrane region" description="Helical" evidence="13">
    <location>
        <begin position="543"/>
        <end position="562"/>
    </location>
</feature>
<keyword evidence="11" id="KW-0325">Glycoprotein</keyword>
<dbReference type="AlphaFoldDB" id="A0AAV2J4V2"/>
<dbReference type="SUPFAM" id="SSF81321">
    <property type="entry name" value="Family A G protein-coupled receptor-like"/>
    <property type="match status" value="1"/>
</dbReference>
<feature type="transmembrane region" description="Helical" evidence="13">
    <location>
        <begin position="296"/>
        <end position="319"/>
    </location>
</feature>
<dbReference type="PRINTS" id="PR00245">
    <property type="entry name" value="OLFACTORYR"/>
</dbReference>
<keyword evidence="10" id="KW-0675">Receptor</keyword>
<evidence type="ECO:0000256" key="4">
    <source>
        <dbReference type="ARBA" id="ARBA00022692"/>
    </source>
</evidence>
<feature type="transmembrane region" description="Helical" evidence="13">
    <location>
        <begin position="331"/>
        <end position="351"/>
    </location>
</feature>
<dbReference type="Proteomes" id="UP001497482">
    <property type="component" value="Chromosome 11"/>
</dbReference>
<accession>A0AAV2J4V2</accession>
<dbReference type="GO" id="GO:0005549">
    <property type="term" value="F:odorant binding"/>
    <property type="evidence" value="ECO:0007669"/>
    <property type="project" value="TreeGrafter"/>
</dbReference>
<dbReference type="InterPro" id="IPR052921">
    <property type="entry name" value="GPCR1_Superfamily_Member"/>
</dbReference>
<keyword evidence="7" id="KW-0297">G-protein coupled receptor</keyword>
<evidence type="ECO:0000259" key="14">
    <source>
        <dbReference type="PROSITE" id="PS50262"/>
    </source>
</evidence>
<evidence type="ECO:0000256" key="10">
    <source>
        <dbReference type="ARBA" id="ARBA00023170"/>
    </source>
</evidence>
<evidence type="ECO:0000256" key="3">
    <source>
        <dbReference type="ARBA" id="ARBA00022606"/>
    </source>
</evidence>
<gene>
    <name evidence="15" type="ORF">KC01_LOCUS4576</name>
</gene>
<keyword evidence="4 13" id="KW-0812">Transmembrane</keyword>
<dbReference type="PROSITE" id="PS50262">
    <property type="entry name" value="G_PROTEIN_RECEP_F1_2"/>
    <property type="match status" value="1"/>
</dbReference>
<feature type="transmembrane region" description="Helical" evidence="13">
    <location>
        <begin position="467"/>
        <end position="489"/>
    </location>
</feature>
<keyword evidence="6 13" id="KW-1133">Transmembrane helix</keyword>
<sequence>MRGVERLTIKGRDVSERRAELRTAVLVLTVPLSLLSPGPHSPPLSPQSWSSQSPSLSSVLVLTVPLSLLSPGPHSPPLSPQSWSSQSPSLSSVLVLTVPLSLLSPGPHSPPLSPQSWSSQSPSLFSVLVLTVPLSLLSPGPHSPPLSPQSWSSQSPSLSSVLVLTVPLSLLSPGPHSPPLSSQSWSSHSPSLSSVLVLTVPLSLLSPGPHSPPLSPQSWSSQSPSLSSVLVLTVPLSLLSPGAHSPPLSPQSWSSQSPSLSSARVLVLMAQMQSNGSDLVLVLESLTLPPSQTLPVVLVLLFIFVFLVLSNGTMIVLIAGTRSLHQPMYLLYMNLSLCDVLYSSTVIPRLLWDLLRPLSARHIHLYSCVIQAFFVHLFASSCHTLYMVMAIDRYIAICCPLRYAAIMSGRTVLRMAVGAWTASFVLVAVLLGLTVRLTRCRSLVVGLSCSNAGLFKLSCQNTFVNNVYGLLFTVLLLGGSIGTVLLSYGKITVVCVKSRSASLNHKALQTVSTHLSAYSLFLGSSLLIIVLHRFPHLGQERMYISVVHHVVSGAINPLIYGLRSHDIRRQLRTLLRKVP</sequence>
<dbReference type="GO" id="GO:0004984">
    <property type="term" value="F:olfactory receptor activity"/>
    <property type="evidence" value="ECO:0007669"/>
    <property type="project" value="InterPro"/>
</dbReference>
<evidence type="ECO:0000256" key="8">
    <source>
        <dbReference type="ARBA" id="ARBA00023136"/>
    </source>
</evidence>
<dbReference type="PANTHER" id="PTHR26451:SF109">
    <property type="entry name" value="ODORANT RECEPTOR-RELATED"/>
    <property type="match status" value="1"/>
</dbReference>
<comment type="subcellular location">
    <subcellularLocation>
        <location evidence="1">Cell membrane</location>
        <topology evidence="1">Multi-pass membrane protein</topology>
    </subcellularLocation>
</comment>
<keyword evidence="2" id="KW-1003">Cell membrane</keyword>
<dbReference type="GO" id="GO:0005886">
    <property type="term" value="C:plasma membrane"/>
    <property type="evidence" value="ECO:0007669"/>
    <property type="project" value="UniProtKB-SubCell"/>
</dbReference>
<evidence type="ECO:0000313" key="16">
    <source>
        <dbReference type="Proteomes" id="UP001497482"/>
    </source>
</evidence>
<dbReference type="Gene3D" id="1.20.1070.10">
    <property type="entry name" value="Rhodopsin 7-helix transmembrane proteins"/>
    <property type="match status" value="1"/>
</dbReference>
<evidence type="ECO:0000256" key="5">
    <source>
        <dbReference type="ARBA" id="ARBA00022725"/>
    </source>
</evidence>
<dbReference type="InterPro" id="IPR000725">
    <property type="entry name" value="Olfact_rcpt"/>
</dbReference>
<dbReference type="Pfam" id="PF13853">
    <property type="entry name" value="7tm_4"/>
    <property type="match status" value="1"/>
</dbReference>
<evidence type="ECO:0000256" key="7">
    <source>
        <dbReference type="ARBA" id="ARBA00023040"/>
    </source>
</evidence>
<dbReference type="GO" id="GO:0004930">
    <property type="term" value="F:G protein-coupled receptor activity"/>
    <property type="evidence" value="ECO:0007669"/>
    <property type="project" value="UniProtKB-KW"/>
</dbReference>
<dbReference type="InterPro" id="IPR017452">
    <property type="entry name" value="GPCR_Rhodpsn_7TM"/>
</dbReference>
<protein>
    <recommendedName>
        <fullName evidence="14">G-protein coupled receptors family 1 profile domain-containing protein</fullName>
    </recommendedName>
</protein>
<evidence type="ECO:0000256" key="1">
    <source>
        <dbReference type="ARBA" id="ARBA00004651"/>
    </source>
</evidence>
<keyword evidence="12" id="KW-0807">Transducer</keyword>
<dbReference type="EMBL" id="OZ035833">
    <property type="protein sequence ID" value="CAL1572548.1"/>
    <property type="molecule type" value="Genomic_DNA"/>
</dbReference>
<dbReference type="PANTHER" id="PTHR26451">
    <property type="entry name" value="G_PROTEIN_RECEP_F1_2 DOMAIN-CONTAINING PROTEIN"/>
    <property type="match status" value="1"/>
</dbReference>
<keyword evidence="9" id="KW-1015">Disulfide bond</keyword>
<evidence type="ECO:0000313" key="15">
    <source>
        <dbReference type="EMBL" id="CAL1572548.1"/>
    </source>
</evidence>
<keyword evidence="8 13" id="KW-0472">Membrane</keyword>
<evidence type="ECO:0000256" key="12">
    <source>
        <dbReference type="ARBA" id="ARBA00023224"/>
    </source>
</evidence>
<proteinExistence type="predicted"/>
<keyword evidence="3" id="KW-0716">Sensory transduction</keyword>
<evidence type="ECO:0000256" key="9">
    <source>
        <dbReference type="ARBA" id="ARBA00023157"/>
    </source>
</evidence>
<evidence type="ECO:0000256" key="6">
    <source>
        <dbReference type="ARBA" id="ARBA00022989"/>
    </source>
</evidence>
<feature type="transmembrane region" description="Helical" evidence="13">
    <location>
        <begin position="412"/>
        <end position="433"/>
    </location>
</feature>
<evidence type="ECO:0000256" key="2">
    <source>
        <dbReference type="ARBA" id="ARBA00022475"/>
    </source>
</evidence>
<feature type="transmembrane region" description="Helical" evidence="13">
    <location>
        <begin position="363"/>
        <end position="391"/>
    </location>
</feature>
<dbReference type="PRINTS" id="PR00237">
    <property type="entry name" value="GPCRRHODOPSN"/>
</dbReference>
<keyword evidence="5" id="KW-0552">Olfaction</keyword>
<feature type="transmembrane region" description="Helical" evidence="13">
    <location>
        <begin position="510"/>
        <end position="531"/>
    </location>
</feature>
<evidence type="ECO:0000256" key="11">
    <source>
        <dbReference type="ARBA" id="ARBA00023180"/>
    </source>
</evidence>